<dbReference type="EMBL" id="BOOP01000040">
    <property type="protein sequence ID" value="GII42161.1"/>
    <property type="molecule type" value="Genomic_DNA"/>
</dbReference>
<gene>
    <name evidence="2" type="ORF">Pph01_71640</name>
</gene>
<sequence>MNQVFHASRFFGAMTIAAAIDAGAFGSADRRVLLVTNNADIPEVAQSLDETPGFAALRDRFDEIRSWNEIIAPLHPSEWKARAVEAPLFARLLESHLGIDRVDELVLESVIVSPARTLPGLFKDCRLTVYSDGLMAHSPTRDPLPAEISARVARLIHLGLVPGLTPLLLTEHGVPSHELPVDAFRRVVAQVAATEPDGLQGDAVVLGQYLAALGIVTPQEEAELHASMLRALVARGHERIVFKPHPAAGRRQSMQLKRIAADVGAHLVMAGEHIPAEVLFAKVRPALVVSCFSTALMTARKFFGLPVASMGTDLLLERLKPFENSNRIPVTIVDASVPRLAADGSLSAPAPVDLGELIGAVAYCMQSERHPELRETARAYVEANGHARYFKKRRLEVLNLLPEPEPVPESEPAPEPEPVAAPTSRLRRLIGR</sequence>
<dbReference type="AlphaFoldDB" id="A0A8J3UCU6"/>
<comment type="caution">
    <text evidence="2">The sequence shown here is derived from an EMBL/GenBank/DDBJ whole genome shotgun (WGS) entry which is preliminary data.</text>
</comment>
<feature type="region of interest" description="Disordered" evidence="1">
    <location>
        <begin position="403"/>
        <end position="432"/>
    </location>
</feature>
<organism evidence="2 3">
    <name type="scientific">Planotetraspora phitsanulokensis</name>
    <dbReference type="NCBI Taxonomy" id="575192"/>
    <lineage>
        <taxon>Bacteria</taxon>
        <taxon>Bacillati</taxon>
        <taxon>Actinomycetota</taxon>
        <taxon>Actinomycetes</taxon>
        <taxon>Streptosporangiales</taxon>
        <taxon>Streptosporangiaceae</taxon>
        <taxon>Planotetraspora</taxon>
    </lineage>
</organism>
<dbReference type="Pfam" id="PF07388">
    <property type="entry name" value="A-2_8-polyST"/>
    <property type="match status" value="1"/>
</dbReference>
<reference evidence="2 3" key="1">
    <citation type="submission" date="2021-01" db="EMBL/GenBank/DDBJ databases">
        <title>Whole genome shotgun sequence of Planotetraspora phitsanulokensis NBRC 104273.</title>
        <authorList>
            <person name="Komaki H."/>
            <person name="Tamura T."/>
        </authorList>
    </citation>
    <scope>NUCLEOTIDE SEQUENCE [LARGE SCALE GENOMIC DNA]</scope>
    <source>
        <strain evidence="2 3">NBRC 104273</strain>
    </source>
</reference>
<dbReference type="Proteomes" id="UP000622547">
    <property type="component" value="Unassembled WGS sequence"/>
</dbReference>
<dbReference type="InterPro" id="IPR010866">
    <property type="entry name" value="A-2_8-polyST"/>
</dbReference>
<evidence type="ECO:0000256" key="1">
    <source>
        <dbReference type="SAM" id="MobiDB-lite"/>
    </source>
</evidence>
<accession>A0A8J3UCU6</accession>
<evidence type="ECO:0000313" key="2">
    <source>
        <dbReference type="EMBL" id="GII42161.1"/>
    </source>
</evidence>
<keyword evidence="3" id="KW-1185">Reference proteome</keyword>
<name>A0A8J3UCU6_9ACTN</name>
<proteinExistence type="predicted"/>
<evidence type="ECO:0000313" key="3">
    <source>
        <dbReference type="Proteomes" id="UP000622547"/>
    </source>
</evidence>
<protein>
    <submittedName>
        <fullName evidence="2">Uncharacterized protein</fullName>
    </submittedName>
</protein>
<dbReference type="RefSeq" id="WP_204077593.1">
    <property type="nucleotide sequence ID" value="NZ_BAABHI010000018.1"/>
</dbReference>